<evidence type="ECO:0000313" key="1">
    <source>
        <dbReference type="EMBL" id="KIA76198.1"/>
    </source>
</evidence>
<name>A0A0C1E7U1_9BACT</name>
<sequence length="77" mass="8679">MEITRNFQQFIPIEPQEKKQLIVPEEKAEDFYDLDIKISEQKLQPHQQTLSTYTCGTCAASVCPCHITDATGSACNC</sequence>
<evidence type="ECO:0000313" key="2">
    <source>
        <dbReference type="Proteomes" id="UP000031307"/>
    </source>
</evidence>
<comment type="caution">
    <text evidence="1">The sequence shown here is derived from an EMBL/GenBank/DDBJ whole genome shotgun (WGS) entry which is preliminary data.</text>
</comment>
<accession>A0A0C1E7U1</accession>
<reference evidence="1 2" key="1">
    <citation type="journal article" date="2014" name="Mol. Biol. Evol.">
        <title>Massive expansion of Ubiquitination-related gene families within the Chlamydiae.</title>
        <authorList>
            <person name="Domman D."/>
            <person name="Collingro A."/>
            <person name="Lagkouvardos I."/>
            <person name="Gehre L."/>
            <person name="Weinmaier T."/>
            <person name="Rattei T."/>
            <person name="Subtil A."/>
            <person name="Horn M."/>
        </authorList>
    </citation>
    <scope>NUCLEOTIDE SEQUENCE [LARGE SCALE GENOMIC DNA]</scope>
    <source>
        <strain evidence="1 2">OEW1</strain>
    </source>
</reference>
<dbReference type="RefSeq" id="WP_013924279.1">
    <property type="nucleotide sequence ID" value="NZ_JSAM01000127.1"/>
</dbReference>
<dbReference type="PATRIC" id="fig|83552.4.peg.2649"/>
<dbReference type="AlphaFoldDB" id="A0A0C1E7U1"/>
<organism evidence="1 2">
    <name type="scientific">Parachlamydia acanthamoebae</name>
    <dbReference type="NCBI Taxonomy" id="83552"/>
    <lineage>
        <taxon>Bacteria</taxon>
        <taxon>Pseudomonadati</taxon>
        <taxon>Chlamydiota</taxon>
        <taxon>Chlamydiia</taxon>
        <taxon>Parachlamydiales</taxon>
        <taxon>Parachlamydiaceae</taxon>
        <taxon>Parachlamydia</taxon>
    </lineage>
</organism>
<gene>
    <name evidence="1" type="ORF">DB43_AQ00040</name>
</gene>
<dbReference type="Proteomes" id="UP000031307">
    <property type="component" value="Unassembled WGS sequence"/>
</dbReference>
<protein>
    <submittedName>
        <fullName evidence="1">Uncharacterized protein</fullName>
    </submittedName>
</protein>
<proteinExistence type="predicted"/>
<dbReference type="NCBIfam" id="NF038155">
    <property type="entry name" value="lanthi_I_FDLD"/>
    <property type="match status" value="1"/>
</dbReference>
<dbReference type="EMBL" id="JSAM01000127">
    <property type="protein sequence ID" value="KIA76198.1"/>
    <property type="molecule type" value="Genomic_DNA"/>
</dbReference>